<reference evidence="1 2" key="1">
    <citation type="journal article" date="2023" name="BMC Biotechnol.">
        <title>Vitis rotundifolia cv Carlos genome sequencing.</title>
        <authorList>
            <person name="Huff M."/>
            <person name="Hulse-Kemp A."/>
            <person name="Scheffler B."/>
            <person name="Youngblood R."/>
            <person name="Simpson S."/>
            <person name="Babiker E."/>
            <person name="Staton M."/>
        </authorList>
    </citation>
    <scope>NUCLEOTIDE SEQUENCE [LARGE SCALE GENOMIC DNA]</scope>
    <source>
        <tissue evidence="1">Leaf</tissue>
    </source>
</reference>
<sequence>MDPTFFKCLLQPSSANLDPQYIGICGLLLYRKVESSVHCRKDWR</sequence>
<dbReference type="EMBL" id="JARBHA010000004">
    <property type="protein sequence ID" value="KAJ9703109.1"/>
    <property type="molecule type" value="Genomic_DNA"/>
</dbReference>
<keyword evidence="2" id="KW-1185">Reference proteome</keyword>
<gene>
    <name evidence="1" type="ORF">PVL29_004749</name>
</gene>
<accession>A0AA39AB28</accession>
<evidence type="ECO:0000313" key="1">
    <source>
        <dbReference type="EMBL" id="KAJ9703109.1"/>
    </source>
</evidence>
<protein>
    <submittedName>
        <fullName evidence="1">Uncharacterized protein</fullName>
    </submittedName>
</protein>
<comment type="caution">
    <text evidence="1">The sequence shown here is derived from an EMBL/GenBank/DDBJ whole genome shotgun (WGS) entry which is preliminary data.</text>
</comment>
<dbReference type="AlphaFoldDB" id="A0AA39AB28"/>
<evidence type="ECO:0000313" key="2">
    <source>
        <dbReference type="Proteomes" id="UP001168098"/>
    </source>
</evidence>
<organism evidence="1 2">
    <name type="scientific">Vitis rotundifolia</name>
    <name type="common">Muscadine grape</name>
    <dbReference type="NCBI Taxonomy" id="103349"/>
    <lineage>
        <taxon>Eukaryota</taxon>
        <taxon>Viridiplantae</taxon>
        <taxon>Streptophyta</taxon>
        <taxon>Embryophyta</taxon>
        <taxon>Tracheophyta</taxon>
        <taxon>Spermatophyta</taxon>
        <taxon>Magnoliopsida</taxon>
        <taxon>eudicotyledons</taxon>
        <taxon>Gunneridae</taxon>
        <taxon>Pentapetalae</taxon>
        <taxon>rosids</taxon>
        <taxon>Vitales</taxon>
        <taxon>Vitaceae</taxon>
        <taxon>Viteae</taxon>
        <taxon>Vitis</taxon>
    </lineage>
</organism>
<name>A0AA39AB28_VITRO</name>
<proteinExistence type="predicted"/>
<dbReference type="Proteomes" id="UP001168098">
    <property type="component" value="Unassembled WGS sequence"/>
</dbReference>